<dbReference type="InterPro" id="IPR000873">
    <property type="entry name" value="AMP-dep_synth/lig_dom"/>
</dbReference>
<dbReference type="PROSITE" id="PS00455">
    <property type="entry name" value="AMP_BINDING"/>
    <property type="match status" value="1"/>
</dbReference>
<dbReference type="PANTHER" id="PTHR43767">
    <property type="entry name" value="LONG-CHAIN-FATTY-ACID--COA LIGASE"/>
    <property type="match status" value="1"/>
</dbReference>
<reference evidence="3 4" key="1">
    <citation type="journal article" date="2011" name="J. Bacteriol.">
        <title>Complete genome sequence of the polycyclic aromatic hydrocarbon-degrading bacterium Alteromonas sp. strain SN2.</title>
        <authorList>
            <person name="Jin H.M."/>
            <person name="Jeong H."/>
            <person name="Moon E.J."/>
            <person name="Math R.K."/>
            <person name="Lee K."/>
            <person name="Kim H.J."/>
            <person name="Jeon C.O."/>
            <person name="Oh T.K."/>
            <person name="Kim J.F."/>
        </authorList>
    </citation>
    <scope>NUCLEOTIDE SEQUENCE [LARGE SCALE GENOMIC DNA]</scope>
    <source>
        <strain evidence="4">JCM 17741 / KACC 18427 / KCTC 11700BP / SN2</strain>
    </source>
</reference>
<dbReference type="AlphaFoldDB" id="F5ZFX5"/>
<dbReference type="NCBIfam" id="TIGR03098">
    <property type="entry name" value="ligase_PEP_1"/>
    <property type="match status" value="1"/>
</dbReference>
<dbReference type="Pfam" id="PF13193">
    <property type="entry name" value="AMP-binding_C"/>
    <property type="match status" value="1"/>
</dbReference>
<gene>
    <name evidence="3" type="ordered locus">ambt_21260</name>
</gene>
<evidence type="ECO:0000259" key="1">
    <source>
        <dbReference type="Pfam" id="PF00501"/>
    </source>
</evidence>
<sequence length="544" mass="60244">MQQAILQSLHSLLFAQANIRPNDRALGDSSGWLSYQALQNHIKNLAMSFSSIDISKGERVVIYLPKSNQAVMCMFATSVSGGVFVPINPVLKAKQVNHIVDDCQAKVLITTQQRYQTLSESLPNSVEHIILIDSCSAVFAQSILSPCYVRDETSAYKPKVCFWEQFLTLANDSVALPTVISTDIAAIFYTSGSTGAPKGVVLSHQNLVVGAASVSQYLAITPSDRVLAVLPLSFDYGFSQLTTSFFAGGSCFLMEYLFPQDIINSLEQHSITGLSLIPTLWNKLSVMNWPESVTKQLRYFCNSGGAMPRTTLDKLLDKLPTSKPFLMYGLTEAFRSCYLPPEEATSRPNSFGKAIPNARIYVINSLGEECEPGEEGELVHCGPLVAQGYWNSPAKTAQRFKAAPFSRSELNRQELAVWSGDIVKKDADGYLYFVSRNDDLIKTSGYRVSATEVEDVLYACSQVEEAVVVPADHPELGQAIVAVVAVSEDYDLFATRRAIGRHITTELPNFMRPKFIDFWPELPKNPNGKFDRAKIKSKYNHFFE</sequence>
<feature type="domain" description="AMP-dependent synthetase/ligase" evidence="1">
    <location>
        <begin position="14"/>
        <end position="390"/>
    </location>
</feature>
<evidence type="ECO:0000313" key="3">
    <source>
        <dbReference type="EMBL" id="AEF05743.1"/>
    </source>
</evidence>
<feature type="domain" description="AMP-binding enzyme C-terminal" evidence="2">
    <location>
        <begin position="452"/>
        <end position="529"/>
    </location>
</feature>
<dbReference type="PANTHER" id="PTHR43767:SF10">
    <property type="entry name" value="SURFACTIN SYNTHASE SUBUNIT 1"/>
    <property type="match status" value="1"/>
</dbReference>
<dbReference type="InterPro" id="IPR017529">
    <property type="entry name" value="AcylCoA_ligase_PEP_1"/>
</dbReference>
<dbReference type="HOGENOM" id="CLU_000022_59_0_6"/>
<dbReference type="KEGG" id="alt:ambt_21260"/>
<dbReference type="InterPro" id="IPR050237">
    <property type="entry name" value="ATP-dep_AMP-bd_enzyme"/>
</dbReference>
<organism evidence="3 4">
    <name type="scientific">Alteromonas naphthalenivorans</name>
    <dbReference type="NCBI Taxonomy" id="715451"/>
    <lineage>
        <taxon>Bacteria</taxon>
        <taxon>Pseudomonadati</taxon>
        <taxon>Pseudomonadota</taxon>
        <taxon>Gammaproteobacteria</taxon>
        <taxon>Alteromonadales</taxon>
        <taxon>Alteromonadaceae</taxon>
        <taxon>Alteromonas/Salinimonas group</taxon>
        <taxon>Alteromonas</taxon>
    </lineage>
</organism>
<dbReference type="Gene3D" id="3.30.300.30">
    <property type="match status" value="1"/>
</dbReference>
<dbReference type="GO" id="GO:0016877">
    <property type="term" value="F:ligase activity, forming carbon-sulfur bonds"/>
    <property type="evidence" value="ECO:0007669"/>
    <property type="project" value="UniProtKB-ARBA"/>
</dbReference>
<dbReference type="InterPro" id="IPR045851">
    <property type="entry name" value="AMP-bd_C_sf"/>
</dbReference>
<protein>
    <submittedName>
        <fullName evidence="3">Acyl-CoA ligase</fullName>
    </submittedName>
</protein>
<dbReference type="InterPro" id="IPR042099">
    <property type="entry name" value="ANL_N_sf"/>
</dbReference>
<dbReference type="Gene3D" id="3.40.50.12780">
    <property type="entry name" value="N-terminal domain of ligase-like"/>
    <property type="match status" value="1"/>
</dbReference>
<dbReference type="Proteomes" id="UP000000683">
    <property type="component" value="Chromosome"/>
</dbReference>
<accession>F5ZFX5</accession>
<dbReference type="SUPFAM" id="SSF56801">
    <property type="entry name" value="Acetyl-CoA synthetase-like"/>
    <property type="match status" value="1"/>
</dbReference>
<dbReference type="Pfam" id="PF00501">
    <property type="entry name" value="AMP-binding"/>
    <property type="match status" value="1"/>
</dbReference>
<keyword evidence="4" id="KW-1185">Reference proteome</keyword>
<dbReference type="EMBL" id="CP002339">
    <property type="protein sequence ID" value="AEF05743.1"/>
    <property type="molecule type" value="Genomic_DNA"/>
</dbReference>
<proteinExistence type="predicted"/>
<evidence type="ECO:0000313" key="4">
    <source>
        <dbReference type="Proteomes" id="UP000000683"/>
    </source>
</evidence>
<keyword evidence="3" id="KW-0436">Ligase</keyword>
<dbReference type="InterPro" id="IPR025110">
    <property type="entry name" value="AMP-bd_C"/>
</dbReference>
<dbReference type="eggNOG" id="COG0318">
    <property type="taxonomic scope" value="Bacteria"/>
</dbReference>
<dbReference type="RefSeq" id="WP_013786644.1">
    <property type="nucleotide sequence ID" value="NC_015554.1"/>
</dbReference>
<dbReference type="InterPro" id="IPR020845">
    <property type="entry name" value="AMP-binding_CS"/>
</dbReference>
<evidence type="ECO:0000259" key="2">
    <source>
        <dbReference type="Pfam" id="PF13193"/>
    </source>
</evidence>
<name>F5ZFX5_ALTNA</name>